<dbReference type="Gene3D" id="1.25.40.10">
    <property type="entry name" value="Tetratricopeptide repeat domain"/>
    <property type="match status" value="1"/>
</dbReference>
<keyword evidence="5" id="KW-1185">Reference proteome</keyword>
<comment type="caution">
    <text evidence="4">The sequence shown here is derived from an EMBL/GenBank/DDBJ whole genome shotgun (WGS) entry which is preliminary data.</text>
</comment>
<dbReference type="RefSeq" id="WP_272134612.1">
    <property type="nucleotide sequence ID" value="NZ_JAQNDM010000001.1"/>
</dbReference>
<dbReference type="InterPro" id="IPR019734">
    <property type="entry name" value="TPR_rpt"/>
</dbReference>
<evidence type="ECO:0000256" key="1">
    <source>
        <dbReference type="ARBA" id="ARBA00022737"/>
    </source>
</evidence>
<protein>
    <submittedName>
        <fullName evidence="4">Tetratricopeptide repeat protein</fullName>
    </submittedName>
</protein>
<dbReference type="Pfam" id="PF13174">
    <property type="entry name" value="TPR_6"/>
    <property type="match status" value="1"/>
</dbReference>
<evidence type="ECO:0000313" key="5">
    <source>
        <dbReference type="Proteomes" id="UP001221838"/>
    </source>
</evidence>
<name>A0ABT5D150_9BACT</name>
<dbReference type="EMBL" id="JAQNDM010000001">
    <property type="protein sequence ID" value="MDC0707389.1"/>
    <property type="molecule type" value="Genomic_DNA"/>
</dbReference>
<organism evidence="4 5">
    <name type="scientific">Stigmatella ashevillensis</name>
    <dbReference type="NCBI Taxonomy" id="2995309"/>
    <lineage>
        <taxon>Bacteria</taxon>
        <taxon>Pseudomonadati</taxon>
        <taxon>Myxococcota</taxon>
        <taxon>Myxococcia</taxon>
        <taxon>Myxococcales</taxon>
        <taxon>Cystobacterineae</taxon>
        <taxon>Archangiaceae</taxon>
        <taxon>Stigmatella</taxon>
    </lineage>
</organism>
<keyword evidence="1" id="KW-0677">Repeat</keyword>
<dbReference type="Proteomes" id="UP001221838">
    <property type="component" value="Unassembled WGS sequence"/>
</dbReference>
<evidence type="ECO:0000256" key="2">
    <source>
        <dbReference type="ARBA" id="ARBA00022803"/>
    </source>
</evidence>
<dbReference type="InterPro" id="IPR050498">
    <property type="entry name" value="Ycf3"/>
</dbReference>
<feature type="repeat" description="TPR" evidence="3">
    <location>
        <begin position="5"/>
        <end position="38"/>
    </location>
</feature>
<sequence length="187" mass="20729">MSHKLLATFNEGVTRSMAGDHQAALQAFDKVLSEDPNHSPALSAKGFSLARLGRAKEALPCFERAIELDPSSADNYRNAALCELELDEPESASLLFERAFQLNPETHYREAAAVEVFHLGQMLLTRGARRPDKARYRHARHAFELALGYHPSFIDAARALADAWSHLGDPEKSNHYILLAARLRPAG</sequence>
<reference evidence="4 5" key="1">
    <citation type="submission" date="2022-11" db="EMBL/GenBank/DDBJ databases">
        <title>Minimal conservation of predation-associated metabolite biosynthetic gene clusters underscores biosynthetic potential of Myxococcota including descriptions for ten novel species: Archangium lansinium sp. nov., Myxococcus landrumus sp. nov., Nannocystis bai.</title>
        <authorList>
            <person name="Ahearne A."/>
            <person name="Stevens C."/>
            <person name="Dowd S."/>
        </authorList>
    </citation>
    <scope>NUCLEOTIDE SEQUENCE [LARGE SCALE GENOMIC DNA]</scope>
    <source>
        <strain evidence="4 5">NCWAL01</strain>
    </source>
</reference>
<feature type="repeat" description="TPR" evidence="3">
    <location>
        <begin position="39"/>
        <end position="72"/>
    </location>
</feature>
<dbReference type="Pfam" id="PF07719">
    <property type="entry name" value="TPR_2"/>
    <property type="match status" value="1"/>
</dbReference>
<accession>A0ABT5D150</accession>
<dbReference type="InterPro" id="IPR011990">
    <property type="entry name" value="TPR-like_helical_dom_sf"/>
</dbReference>
<feature type="repeat" description="TPR" evidence="3">
    <location>
        <begin position="73"/>
        <end position="106"/>
    </location>
</feature>
<evidence type="ECO:0000313" key="4">
    <source>
        <dbReference type="EMBL" id="MDC0707389.1"/>
    </source>
</evidence>
<dbReference type="PROSITE" id="PS50005">
    <property type="entry name" value="TPR"/>
    <property type="match status" value="3"/>
</dbReference>
<dbReference type="InterPro" id="IPR013105">
    <property type="entry name" value="TPR_2"/>
</dbReference>
<evidence type="ECO:0000256" key="3">
    <source>
        <dbReference type="PROSITE-ProRule" id="PRU00339"/>
    </source>
</evidence>
<keyword evidence="2 3" id="KW-0802">TPR repeat</keyword>
<gene>
    <name evidence="4" type="ORF">POL68_02795</name>
</gene>
<dbReference type="PANTHER" id="PTHR44858:SF1">
    <property type="entry name" value="UDP-N-ACETYLGLUCOSAMINE--PEPTIDE N-ACETYLGLUCOSAMINYLTRANSFERASE SPINDLY-RELATED"/>
    <property type="match status" value="1"/>
</dbReference>
<dbReference type="PANTHER" id="PTHR44858">
    <property type="entry name" value="TETRATRICOPEPTIDE REPEAT PROTEIN 6"/>
    <property type="match status" value="1"/>
</dbReference>
<dbReference type="SMART" id="SM00028">
    <property type="entry name" value="TPR"/>
    <property type="match status" value="3"/>
</dbReference>
<dbReference type="SUPFAM" id="SSF48452">
    <property type="entry name" value="TPR-like"/>
    <property type="match status" value="1"/>
</dbReference>
<proteinExistence type="predicted"/>